<protein>
    <submittedName>
        <fullName evidence="2">Transcriptional regulator with XRE-family HTH domain</fullName>
    </submittedName>
</protein>
<sequence>MQVSEEARLILARRLKELREQRWPARRITQGQLANALAVSTASISAWENTRSPTPPPVHRLEAYATFFATERSVAKKPYRVPGADELATAERSARDDLLAELTRLRTEANVEPGGRPEPTAPVPRSLWRFDDDRPITIVCGQLPPEMLTHLPYADPLNPDYVRLYTYADPDALLELYGHVRALNPGAEVHYKLASEMAGADYAGTHLISLGGVDWNNLTQYLLARLPVSVRQETRPTHSTSGHFEVTEGGERKEFHPVLGEIHGQPVLLEDVAHFYRGPSPYNREFTVSLCNGMYGRGTLGAVRSLTDPEFGARNEEYAERRFSGSAAFSILARVAVVNGRAVAPDWTDPDAVLHEWSEDPL</sequence>
<dbReference type="EMBL" id="JAGGMS010000001">
    <property type="protein sequence ID" value="MBP2181686.1"/>
    <property type="molecule type" value="Genomic_DNA"/>
</dbReference>
<dbReference type="InterPro" id="IPR001387">
    <property type="entry name" value="Cro/C1-type_HTH"/>
</dbReference>
<dbReference type="Proteomes" id="UP000741013">
    <property type="component" value="Unassembled WGS sequence"/>
</dbReference>
<comment type="caution">
    <text evidence="2">The sequence shown here is derived from an EMBL/GenBank/DDBJ whole genome shotgun (WGS) entry which is preliminary data.</text>
</comment>
<reference evidence="2 3" key="1">
    <citation type="submission" date="2021-03" db="EMBL/GenBank/DDBJ databases">
        <title>Sequencing the genomes of 1000 actinobacteria strains.</title>
        <authorList>
            <person name="Klenk H.-P."/>
        </authorList>
    </citation>
    <scope>NUCLEOTIDE SEQUENCE [LARGE SCALE GENOMIC DNA]</scope>
    <source>
        <strain evidence="2 3">DSM 45510</strain>
    </source>
</reference>
<keyword evidence="3" id="KW-1185">Reference proteome</keyword>
<name>A0ABS4PQJ1_9PSEU</name>
<dbReference type="SMART" id="SM00530">
    <property type="entry name" value="HTH_XRE"/>
    <property type="match status" value="1"/>
</dbReference>
<proteinExistence type="predicted"/>
<dbReference type="Gene3D" id="1.10.260.40">
    <property type="entry name" value="lambda repressor-like DNA-binding domains"/>
    <property type="match status" value="1"/>
</dbReference>
<dbReference type="RefSeq" id="WP_209665077.1">
    <property type="nucleotide sequence ID" value="NZ_JAGGMS010000001.1"/>
</dbReference>
<evidence type="ECO:0000259" key="1">
    <source>
        <dbReference type="PROSITE" id="PS50943"/>
    </source>
</evidence>
<evidence type="ECO:0000313" key="2">
    <source>
        <dbReference type="EMBL" id="MBP2181686.1"/>
    </source>
</evidence>
<dbReference type="CDD" id="cd00093">
    <property type="entry name" value="HTH_XRE"/>
    <property type="match status" value="1"/>
</dbReference>
<organism evidence="2 3">
    <name type="scientific">Amycolatopsis magusensis</name>
    <dbReference type="NCBI Taxonomy" id="882444"/>
    <lineage>
        <taxon>Bacteria</taxon>
        <taxon>Bacillati</taxon>
        <taxon>Actinomycetota</taxon>
        <taxon>Actinomycetes</taxon>
        <taxon>Pseudonocardiales</taxon>
        <taxon>Pseudonocardiaceae</taxon>
        <taxon>Amycolatopsis</taxon>
    </lineage>
</organism>
<dbReference type="InterPro" id="IPR010982">
    <property type="entry name" value="Lambda_DNA-bd_dom_sf"/>
</dbReference>
<dbReference type="Pfam" id="PF13560">
    <property type="entry name" value="HTH_31"/>
    <property type="match status" value="1"/>
</dbReference>
<feature type="domain" description="HTH cro/C1-type" evidence="1">
    <location>
        <begin position="15"/>
        <end position="49"/>
    </location>
</feature>
<accession>A0ABS4PQJ1</accession>
<dbReference type="SUPFAM" id="SSF47413">
    <property type="entry name" value="lambda repressor-like DNA-binding domains"/>
    <property type="match status" value="1"/>
</dbReference>
<dbReference type="PROSITE" id="PS50943">
    <property type="entry name" value="HTH_CROC1"/>
    <property type="match status" value="1"/>
</dbReference>
<evidence type="ECO:0000313" key="3">
    <source>
        <dbReference type="Proteomes" id="UP000741013"/>
    </source>
</evidence>
<gene>
    <name evidence="2" type="ORF">JOM49_003212</name>
</gene>